<dbReference type="AlphaFoldDB" id="W9Z4M4"/>
<reference evidence="1" key="1">
    <citation type="submission" date="2012-04" db="EMBL/GenBank/DDBJ databases">
        <title>The Genome Sequence of Fusarium oxysporum melonis.</title>
        <authorList>
            <consortium name="The Broad Institute Genome Sequencing Platform"/>
            <person name="Ma L.-J."/>
            <person name="Gale L.R."/>
            <person name="Schwartz D.C."/>
            <person name="Zhou S."/>
            <person name="Corby-Kistler H."/>
            <person name="Young S.K."/>
            <person name="Zeng Q."/>
            <person name="Gargeya S."/>
            <person name="Fitzgerald M."/>
            <person name="Haas B."/>
            <person name="Abouelleil A."/>
            <person name="Alvarado L."/>
            <person name="Arachchi H.M."/>
            <person name="Berlin A."/>
            <person name="Brown A."/>
            <person name="Chapman S.B."/>
            <person name="Chen Z."/>
            <person name="Dunbar C."/>
            <person name="Freedman E."/>
            <person name="Gearin G."/>
            <person name="Goldberg J."/>
            <person name="Griggs A."/>
            <person name="Gujja S."/>
            <person name="Heiman D."/>
            <person name="Howarth C."/>
            <person name="Larson L."/>
            <person name="Lui A."/>
            <person name="MacDonald P.J.P."/>
            <person name="Montmayeur A."/>
            <person name="Murphy C."/>
            <person name="Neiman D."/>
            <person name="Pearson M."/>
            <person name="Priest M."/>
            <person name="Roberts A."/>
            <person name="Saif S."/>
            <person name="Shea T."/>
            <person name="Shenoy N."/>
            <person name="Sisk P."/>
            <person name="Stolte C."/>
            <person name="Sykes S."/>
            <person name="Wortman J."/>
            <person name="Nusbaum C."/>
            <person name="Birren B."/>
        </authorList>
    </citation>
    <scope>NUCLEOTIDE SEQUENCE</scope>
    <source>
        <strain evidence="1">26406</strain>
    </source>
</reference>
<accession>W9Z4M4</accession>
<evidence type="ECO:0000313" key="1">
    <source>
        <dbReference type="EMBL" id="EXK23213.1"/>
    </source>
</evidence>
<sequence>MSEQVAHPLQRYPKIDSMLRTFYPWILIRRELRPLGVLTSSRGTLSSLITSSLVLAKTLQQLWILSRNSCSRLSMSVLSQLTSLWKPSQSQRLVAIVPCL</sequence>
<protein>
    <submittedName>
        <fullName evidence="1">Uncharacterized protein</fullName>
    </submittedName>
</protein>
<dbReference type="EMBL" id="KI981215">
    <property type="protein sequence ID" value="EXK23213.1"/>
    <property type="molecule type" value="Genomic_DNA"/>
</dbReference>
<dbReference type="HOGENOM" id="CLU_2306280_0_0_1"/>
<organism evidence="1">
    <name type="scientific">Fusarium oxysporum f. sp. melonis 26406</name>
    <dbReference type="NCBI Taxonomy" id="1089452"/>
    <lineage>
        <taxon>Eukaryota</taxon>
        <taxon>Fungi</taxon>
        <taxon>Dikarya</taxon>
        <taxon>Ascomycota</taxon>
        <taxon>Pezizomycotina</taxon>
        <taxon>Sordariomycetes</taxon>
        <taxon>Hypocreomycetidae</taxon>
        <taxon>Hypocreales</taxon>
        <taxon>Nectriaceae</taxon>
        <taxon>Fusarium</taxon>
        <taxon>Fusarium oxysporum species complex</taxon>
    </lineage>
</organism>
<gene>
    <name evidence="1" type="ORF">FOMG_20007</name>
</gene>
<dbReference type="Proteomes" id="UP000030703">
    <property type="component" value="Unassembled WGS sequence"/>
</dbReference>
<proteinExistence type="predicted"/>
<reference evidence="1" key="2">
    <citation type="submission" date="2014-02" db="EMBL/GenBank/DDBJ databases">
        <title>Annotation of the Genome Sequence of Fusarium oxysporum f. sp. melonis 26406.</title>
        <authorList>
            <consortium name="The Broad Institute Genomics Platform"/>
            <person name="Ma L.-J."/>
            <person name="Corby-Kistler H."/>
            <person name="Broz K."/>
            <person name="Gale L.R."/>
            <person name="Jonkers W."/>
            <person name="O'Donnell K."/>
            <person name="Ploetz R."/>
            <person name="Steinberg C."/>
            <person name="Schwartz D.C."/>
            <person name="VanEtten H."/>
            <person name="Zhou S."/>
            <person name="Young S.K."/>
            <person name="Zeng Q."/>
            <person name="Gargeya S."/>
            <person name="Fitzgerald M."/>
            <person name="Abouelleil A."/>
            <person name="Alvarado L."/>
            <person name="Chapman S.B."/>
            <person name="Gainer-Dewar J."/>
            <person name="Goldberg J."/>
            <person name="Griggs A."/>
            <person name="Gujja S."/>
            <person name="Hansen M."/>
            <person name="Howarth C."/>
            <person name="Imamovic A."/>
            <person name="Ireland A."/>
            <person name="Larimer J."/>
            <person name="McCowan C."/>
            <person name="Murphy C."/>
            <person name="Pearson M."/>
            <person name="Poon T.W."/>
            <person name="Priest M."/>
            <person name="Roberts A."/>
            <person name="Saif S."/>
            <person name="Shea T."/>
            <person name="Sykes S."/>
            <person name="Wortman J."/>
            <person name="Nusbaum C."/>
            <person name="Birren B."/>
        </authorList>
    </citation>
    <scope>NUCLEOTIDE SEQUENCE</scope>
    <source>
        <strain evidence="1">26406</strain>
    </source>
</reference>
<dbReference type="VEuPathDB" id="FungiDB:FOMG_20007"/>
<name>W9Z4M4_FUSOX</name>